<dbReference type="Gene3D" id="1.10.260.40">
    <property type="entry name" value="lambda repressor-like DNA-binding domains"/>
    <property type="match status" value="1"/>
</dbReference>
<comment type="caution">
    <text evidence="1">The sequence shown here is derived from an EMBL/GenBank/DDBJ whole genome shotgun (WGS) entry which is preliminary data.</text>
</comment>
<dbReference type="SUPFAM" id="SSF47413">
    <property type="entry name" value="lambda repressor-like DNA-binding domains"/>
    <property type="match status" value="1"/>
</dbReference>
<sequence>MNAYHYVQCGLDNVWLQNGFDIVETPYGQSVKIERANQLDAVISECLTKKAAPLTGREFRFLRLRLDMSQKRIGELMGKEAQTVAVWEKSEKVNQDVDFMIRHIYLQTVINARQTYVELVDYLNELDRAEHENHLSFKETEDGWEKAA</sequence>
<dbReference type="InterPro" id="IPR010982">
    <property type="entry name" value="Lambda_DNA-bd_dom_sf"/>
</dbReference>
<reference evidence="1 2" key="1">
    <citation type="journal article" date="2018" name="Aquat. Microb. Ecol.">
        <title>Gammaproteobacterial methanotrophs dominate.</title>
        <authorList>
            <person name="Rissanen A.J."/>
            <person name="Saarenheimo J."/>
            <person name="Tiirola M."/>
            <person name="Peura S."/>
            <person name="Aalto S.L."/>
            <person name="Karvinen A."/>
            <person name="Nykanen H."/>
        </authorList>
    </citation>
    <scope>NUCLEOTIDE SEQUENCE [LARGE SCALE GENOMIC DNA]</scope>
    <source>
        <strain evidence="1">AMbin10</strain>
    </source>
</reference>
<evidence type="ECO:0000313" key="1">
    <source>
        <dbReference type="EMBL" id="PZN78380.1"/>
    </source>
</evidence>
<protein>
    <submittedName>
        <fullName evidence="1">Transcriptional regulator</fullName>
    </submittedName>
</protein>
<organism evidence="1 2">
    <name type="scientific">Candidatus Methylumidiphilus alinenensis</name>
    <dbReference type="NCBI Taxonomy" id="2202197"/>
    <lineage>
        <taxon>Bacteria</taxon>
        <taxon>Pseudomonadati</taxon>
        <taxon>Pseudomonadota</taxon>
        <taxon>Gammaproteobacteria</taxon>
        <taxon>Methylococcales</taxon>
        <taxon>Candidatus Methylumidiphilus</taxon>
    </lineage>
</organism>
<evidence type="ECO:0000313" key="2">
    <source>
        <dbReference type="Proteomes" id="UP000249396"/>
    </source>
</evidence>
<dbReference type="EMBL" id="QJPH01000320">
    <property type="protein sequence ID" value="PZN78380.1"/>
    <property type="molecule type" value="Genomic_DNA"/>
</dbReference>
<proteinExistence type="predicted"/>
<gene>
    <name evidence="1" type="ORF">DM484_12965</name>
</gene>
<accession>A0A2W4STB9</accession>
<dbReference type="GO" id="GO:0003677">
    <property type="term" value="F:DNA binding"/>
    <property type="evidence" value="ECO:0007669"/>
    <property type="project" value="InterPro"/>
</dbReference>
<dbReference type="Proteomes" id="UP000249396">
    <property type="component" value="Unassembled WGS sequence"/>
</dbReference>
<dbReference type="AlphaFoldDB" id="A0A2W4STB9"/>
<name>A0A2W4STB9_9GAMM</name>